<sequence length="608" mass="64341">MDHSSHDTVITLWFVTATHPEKVIATMPRADRGFGRKLLSQLNPRWPITPIGQFALNRSAQPSRSEFYIAGFPGLSIIQTVVDDFTMISGIDHALRTAIPAENVYVIATNAGTSYGAFAHWSHGNLKRAFAAVNEKVYEDLGLVETFESSYWAGYHTTETSGLTLPFSPIDLALHAQRSWLGFDMATCPDINIVAYAVDGRPEPKITYRQPIDARPLTERTTTKLSLGSTRSTGEFDDYELPDEFDDVDGAGTKYAEEAVALTKKSVTKTKGFAARFRERLAGIGHGLKERLRHTDRPSSKSKKPAALPPAGTAKPAATKEATKDKKKADHTNAKTAKTAKTAAKATESSSTKQSTPKAVSTKSIGTTDAIGTDAITSKTTASQDATQSKDQQSAATTTAQPATTAATKKPSDTTETIDSQAVKAGVKKAQTTASTSKPADKPKEAAAQKTEDVDGKPTATATAKPTTAKTSAAATDSAKPKATKAPAKTTAKAAKATKTAVKATKAVKKTTAKAVKRTTKATAKATTKAPETAAFPSSESATAPKATSKAGIKVPAKRTGSTENAKDSAPAENPETKAFPAKTSPAKETPQKKRRTLGTRTTRSKKS</sequence>
<dbReference type="Pfam" id="PF21997">
    <property type="entry name" value="DUF6928"/>
    <property type="match status" value="1"/>
</dbReference>
<reference evidence="2 3" key="1">
    <citation type="submission" date="2018-06" db="EMBL/GenBank/DDBJ databases">
        <authorList>
            <consortium name="Pathogen Informatics"/>
            <person name="Doyle S."/>
        </authorList>
    </citation>
    <scope>NUCLEOTIDE SEQUENCE [LARGE SCALE GENOMIC DNA]</scope>
    <source>
        <strain evidence="2 3">NCTC10254</strain>
    </source>
</reference>
<feature type="region of interest" description="Disordered" evidence="1">
    <location>
        <begin position="285"/>
        <end position="608"/>
    </location>
</feature>
<organism evidence="2 3">
    <name type="scientific">Corynebacterium matruchotii</name>
    <dbReference type="NCBI Taxonomy" id="43768"/>
    <lineage>
        <taxon>Bacteria</taxon>
        <taxon>Bacillati</taxon>
        <taxon>Actinomycetota</taxon>
        <taxon>Actinomycetes</taxon>
        <taxon>Mycobacteriales</taxon>
        <taxon>Corynebacteriaceae</taxon>
        <taxon>Corynebacterium</taxon>
    </lineage>
</organism>
<feature type="compositionally biased region" description="Low complexity" evidence="1">
    <location>
        <begin position="305"/>
        <end position="320"/>
    </location>
</feature>
<feature type="compositionally biased region" description="Low complexity" evidence="1">
    <location>
        <begin position="334"/>
        <end position="347"/>
    </location>
</feature>
<dbReference type="AlphaFoldDB" id="A0A448TFQ4"/>
<feature type="compositionally biased region" description="Low complexity" evidence="1">
    <location>
        <begin position="382"/>
        <end position="409"/>
    </location>
</feature>
<protein>
    <submittedName>
        <fullName evidence="2">Uncharacterized protein</fullName>
    </submittedName>
</protein>
<evidence type="ECO:0000313" key="3">
    <source>
        <dbReference type="Proteomes" id="UP000249886"/>
    </source>
</evidence>
<proteinExistence type="predicted"/>
<accession>A0A448TFQ4</accession>
<feature type="compositionally biased region" description="Basic and acidic residues" evidence="1">
    <location>
        <begin position="285"/>
        <end position="299"/>
    </location>
</feature>
<gene>
    <name evidence="2" type="ORF">NCTC10254_02157</name>
</gene>
<feature type="compositionally biased region" description="Basic and acidic residues" evidence="1">
    <location>
        <begin position="321"/>
        <end position="333"/>
    </location>
</feature>
<feature type="compositionally biased region" description="Low complexity" evidence="1">
    <location>
        <begin position="457"/>
        <end position="478"/>
    </location>
</feature>
<feature type="compositionally biased region" description="Low complexity" evidence="1">
    <location>
        <begin position="484"/>
        <end position="505"/>
    </location>
</feature>
<comment type="caution">
    <text evidence="2">The sequence shown here is derived from an EMBL/GenBank/DDBJ whole genome shotgun (WGS) entry which is preliminary data.</text>
</comment>
<feature type="compositionally biased region" description="Polar residues" evidence="1">
    <location>
        <begin position="348"/>
        <end position="367"/>
    </location>
</feature>
<dbReference type="GeneID" id="84575224"/>
<dbReference type="Proteomes" id="UP000249886">
    <property type="component" value="Unassembled WGS sequence"/>
</dbReference>
<feature type="compositionally biased region" description="Basic and acidic residues" evidence="1">
    <location>
        <begin position="439"/>
        <end position="456"/>
    </location>
</feature>
<feature type="compositionally biased region" description="Low complexity" evidence="1">
    <location>
        <begin position="521"/>
        <end position="535"/>
    </location>
</feature>
<dbReference type="RefSeq" id="WP_005527007.1">
    <property type="nucleotide sequence ID" value="NZ_CP050134.2"/>
</dbReference>
<dbReference type="InterPro" id="IPR053847">
    <property type="entry name" value="DUF6928"/>
</dbReference>
<feature type="compositionally biased region" description="Basic residues" evidence="1">
    <location>
        <begin position="593"/>
        <end position="608"/>
    </location>
</feature>
<dbReference type="EMBL" id="UARK01000031">
    <property type="protein sequence ID" value="SPW31406.1"/>
    <property type="molecule type" value="Genomic_DNA"/>
</dbReference>
<feature type="compositionally biased region" description="Basic residues" evidence="1">
    <location>
        <begin position="506"/>
        <end position="520"/>
    </location>
</feature>
<evidence type="ECO:0000313" key="2">
    <source>
        <dbReference type="EMBL" id="SPW31406.1"/>
    </source>
</evidence>
<name>A0A448TFQ4_9CORY</name>
<evidence type="ECO:0000256" key="1">
    <source>
        <dbReference type="SAM" id="MobiDB-lite"/>
    </source>
</evidence>